<gene>
    <name evidence="1" type="ORF">LOY88_004382</name>
</gene>
<evidence type="ECO:0000313" key="1">
    <source>
        <dbReference type="EMBL" id="KAI2384959.1"/>
    </source>
</evidence>
<proteinExistence type="predicted"/>
<name>A0ACB8UUL3_9EURO</name>
<organism evidence="1">
    <name type="scientific">Ophidiomyces ophidiicola</name>
    <dbReference type="NCBI Taxonomy" id="1387563"/>
    <lineage>
        <taxon>Eukaryota</taxon>
        <taxon>Fungi</taxon>
        <taxon>Dikarya</taxon>
        <taxon>Ascomycota</taxon>
        <taxon>Pezizomycotina</taxon>
        <taxon>Eurotiomycetes</taxon>
        <taxon>Eurotiomycetidae</taxon>
        <taxon>Onygenales</taxon>
        <taxon>Onygenaceae</taxon>
        <taxon>Ophidiomyces</taxon>
    </lineage>
</organism>
<protein>
    <submittedName>
        <fullName evidence="1">Uncharacterized protein</fullName>
    </submittedName>
</protein>
<accession>A0ACB8UUL3</accession>
<reference evidence="1" key="1">
    <citation type="journal article" date="2022" name="bioRxiv">
        <title>Population genetic analysis of Ophidiomyces ophidiicola, the causative agent of snake fungal disease, indicates recent introductions to the USA.</title>
        <authorList>
            <person name="Ladner J.T."/>
            <person name="Palmer J.M."/>
            <person name="Ettinger C.L."/>
            <person name="Stajich J.E."/>
            <person name="Farrell T.M."/>
            <person name="Glorioso B.M."/>
            <person name="Lawson B."/>
            <person name="Price S.J."/>
            <person name="Stengle A.G."/>
            <person name="Grear D.A."/>
            <person name="Lorch J.M."/>
        </authorList>
    </citation>
    <scope>NUCLEOTIDE SEQUENCE</scope>
    <source>
        <strain evidence="1">NWHC 24266-5</strain>
    </source>
</reference>
<sequence>MKMALKAALPAQHNRLYQAVRSVFMKWLSELGDSLMDYSLIVDEESFINQGFVRVDLGLVPWQNLGPLCVIKIAYDEPKEKWLSEIRGCVSGRENSCRLAIVVEIHEKPDETRQPPPAAELWSCLPFMHRHDVGQLATSILQFCNRKGYHLTERFSCKIHVQYLRETNPELIWECEFTEERVYLPIMHDAYEGKLQLREVFLPEWETKRVYSLPFLQLLEAMPRSLSAHGYAKALHMAGMKKKELLPPVENCENCRLCKSHSEPFEFLRGMYRREAEQNEKEERERRAKEYKSGTAKRAKTQEKFVLLDDNDSLEDADGELDDLEDEDSEEDEASEYEDGDVDGDTDMD</sequence>
<dbReference type="EMBL" id="JALBCA010000065">
    <property type="protein sequence ID" value="KAI2384959.1"/>
    <property type="molecule type" value="Genomic_DNA"/>
</dbReference>
<comment type="caution">
    <text evidence="1">The sequence shown here is derived from an EMBL/GenBank/DDBJ whole genome shotgun (WGS) entry which is preliminary data.</text>
</comment>